<reference evidence="1" key="2">
    <citation type="submission" date="2021-04" db="EMBL/GenBank/DDBJ databases">
        <authorList>
            <person name="Dong X."/>
        </authorList>
    </citation>
    <scope>NUCLEOTIDE SEQUENCE</scope>
    <source>
        <strain evidence="1">LLY</strain>
    </source>
</reference>
<reference evidence="1" key="1">
    <citation type="journal article" date="2021" name="mSystems">
        <title>Bacteria and Archaea Synergistically Convert Glycine Betaine to Biogenic Methane in the Formosa Cold Seep of the South China Sea.</title>
        <authorList>
            <person name="Li L."/>
            <person name="Zhang W."/>
            <person name="Zhang S."/>
            <person name="Song L."/>
            <person name="Sun Q."/>
            <person name="Zhang H."/>
            <person name="Xiang H."/>
            <person name="Dong X."/>
        </authorList>
    </citation>
    <scope>NUCLEOTIDE SEQUENCE</scope>
    <source>
        <strain evidence="1">LLY</strain>
    </source>
</reference>
<dbReference type="RefSeq" id="WP_250868608.1">
    <property type="nucleotide sequence ID" value="NZ_JAGSOI010000041.1"/>
</dbReference>
<dbReference type="AlphaFoldDB" id="A0A9E4ZG42"/>
<dbReference type="Gene3D" id="3.40.50.300">
    <property type="entry name" value="P-loop containing nucleotide triphosphate hydrolases"/>
    <property type="match status" value="1"/>
</dbReference>
<proteinExistence type="predicted"/>
<accession>A0A9E4ZG42</accession>
<comment type="caution">
    <text evidence="1">The sequence shown here is derived from an EMBL/GenBank/DDBJ whole genome shotgun (WGS) entry which is preliminary data.</text>
</comment>
<organism evidence="1 2">
    <name type="scientific">Methanococcoides seepicolus</name>
    <dbReference type="NCBI Taxonomy" id="2828780"/>
    <lineage>
        <taxon>Archaea</taxon>
        <taxon>Methanobacteriati</taxon>
        <taxon>Methanobacteriota</taxon>
        <taxon>Stenosarchaea group</taxon>
        <taxon>Methanomicrobia</taxon>
        <taxon>Methanosarcinales</taxon>
        <taxon>Methanosarcinaceae</taxon>
        <taxon>Methanococcoides</taxon>
    </lineage>
</organism>
<sequence>MPKAGSLGVIIAPIFPMLGDATMRTFFSICPPEIISSWNKSTYTLKLVNGSEILFRSADKPDRLRGPTITWFWMDEAADCKPETWDIMRGEAQTAEV</sequence>
<evidence type="ECO:0000313" key="1">
    <source>
        <dbReference type="EMBL" id="MCM1987270.1"/>
    </source>
</evidence>
<name>A0A9E4ZG42_9EURY</name>
<protein>
    <submittedName>
        <fullName evidence="1">Uncharacterized protein</fullName>
    </submittedName>
</protein>
<dbReference type="InterPro" id="IPR027417">
    <property type="entry name" value="P-loop_NTPase"/>
</dbReference>
<keyword evidence="2" id="KW-1185">Reference proteome</keyword>
<dbReference type="EMBL" id="JAGSOI010000041">
    <property type="protein sequence ID" value="MCM1987270.1"/>
    <property type="molecule type" value="Genomic_DNA"/>
</dbReference>
<gene>
    <name evidence="1" type="ORF">KDK67_09795</name>
</gene>
<evidence type="ECO:0000313" key="2">
    <source>
        <dbReference type="Proteomes" id="UP001056766"/>
    </source>
</evidence>
<dbReference type="Proteomes" id="UP001056766">
    <property type="component" value="Unassembled WGS sequence"/>
</dbReference>